<keyword evidence="2" id="KW-1185">Reference proteome</keyword>
<comment type="caution">
    <text evidence="1">The sequence shown here is derived from an EMBL/GenBank/DDBJ whole genome shotgun (WGS) entry which is preliminary data.</text>
</comment>
<evidence type="ECO:0000313" key="1">
    <source>
        <dbReference type="EMBL" id="KAH7953962.1"/>
    </source>
</evidence>
<accession>A0ACB8CY76</accession>
<reference evidence="1" key="1">
    <citation type="submission" date="2020-05" db="EMBL/GenBank/DDBJ databases">
        <title>Large-scale comparative analyses of tick genomes elucidate their genetic diversity and vector capacities.</title>
        <authorList>
            <person name="Jia N."/>
            <person name="Wang J."/>
            <person name="Shi W."/>
            <person name="Du L."/>
            <person name="Sun Y."/>
            <person name="Zhan W."/>
            <person name="Jiang J."/>
            <person name="Wang Q."/>
            <person name="Zhang B."/>
            <person name="Ji P."/>
            <person name="Sakyi L.B."/>
            <person name="Cui X."/>
            <person name="Yuan T."/>
            <person name="Jiang B."/>
            <person name="Yang W."/>
            <person name="Lam T.T.-Y."/>
            <person name="Chang Q."/>
            <person name="Ding S."/>
            <person name="Wang X."/>
            <person name="Zhu J."/>
            <person name="Ruan X."/>
            <person name="Zhao L."/>
            <person name="Wei J."/>
            <person name="Que T."/>
            <person name="Du C."/>
            <person name="Cheng J."/>
            <person name="Dai P."/>
            <person name="Han X."/>
            <person name="Huang E."/>
            <person name="Gao Y."/>
            <person name="Liu J."/>
            <person name="Shao H."/>
            <person name="Ye R."/>
            <person name="Li L."/>
            <person name="Wei W."/>
            <person name="Wang X."/>
            <person name="Wang C."/>
            <person name="Yang T."/>
            <person name="Huo Q."/>
            <person name="Li W."/>
            <person name="Guo W."/>
            <person name="Chen H."/>
            <person name="Zhou L."/>
            <person name="Ni X."/>
            <person name="Tian J."/>
            <person name="Zhou Y."/>
            <person name="Sheng Y."/>
            <person name="Liu T."/>
            <person name="Pan Y."/>
            <person name="Xia L."/>
            <person name="Li J."/>
            <person name="Zhao F."/>
            <person name="Cao W."/>
        </authorList>
    </citation>
    <scope>NUCLEOTIDE SEQUENCE</scope>
    <source>
        <strain evidence="1">Dsil-2018</strain>
    </source>
</reference>
<evidence type="ECO:0000313" key="2">
    <source>
        <dbReference type="Proteomes" id="UP000821865"/>
    </source>
</evidence>
<name>A0ACB8CY76_DERSI</name>
<sequence length="222" mass="24575">MDEFTPFETHLDSQQSSLPSQQQQKLGSSMDDLFNGPNLICGGGGTSLEGDINLLEGSASQFPADLPPGSFSVDDITSPDAPSRPPAVPKDEPETIRKWREEMQRHLKEKDAQEEIKKEELRLNAQRELSDWYARYNESVTKCRTANRSAILTDWLPGAGTRDGGPMPDRVPEWENIARLCDFNAKASRNAKDVSRMRAIILQLKQSPPPGALGVISPVISM</sequence>
<protein>
    <submittedName>
        <fullName evidence="1">Uncharacterized protein</fullName>
    </submittedName>
</protein>
<organism evidence="1 2">
    <name type="scientific">Dermacentor silvarum</name>
    <name type="common">Tick</name>
    <dbReference type="NCBI Taxonomy" id="543639"/>
    <lineage>
        <taxon>Eukaryota</taxon>
        <taxon>Metazoa</taxon>
        <taxon>Ecdysozoa</taxon>
        <taxon>Arthropoda</taxon>
        <taxon>Chelicerata</taxon>
        <taxon>Arachnida</taxon>
        <taxon>Acari</taxon>
        <taxon>Parasitiformes</taxon>
        <taxon>Ixodida</taxon>
        <taxon>Ixodoidea</taxon>
        <taxon>Ixodidae</taxon>
        <taxon>Rhipicephalinae</taxon>
        <taxon>Dermacentor</taxon>
    </lineage>
</organism>
<dbReference type="Proteomes" id="UP000821865">
    <property type="component" value="Chromosome 4"/>
</dbReference>
<gene>
    <name evidence="1" type="ORF">HPB49_014621</name>
</gene>
<proteinExistence type="predicted"/>
<dbReference type="EMBL" id="CM023473">
    <property type="protein sequence ID" value="KAH7953962.1"/>
    <property type="molecule type" value="Genomic_DNA"/>
</dbReference>